<organism evidence="2 3">
    <name type="scientific">Parasponia andersonii</name>
    <name type="common">Sponia andersonii</name>
    <dbReference type="NCBI Taxonomy" id="3476"/>
    <lineage>
        <taxon>Eukaryota</taxon>
        <taxon>Viridiplantae</taxon>
        <taxon>Streptophyta</taxon>
        <taxon>Embryophyta</taxon>
        <taxon>Tracheophyta</taxon>
        <taxon>Spermatophyta</taxon>
        <taxon>Magnoliopsida</taxon>
        <taxon>eudicotyledons</taxon>
        <taxon>Gunneridae</taxon>
        <taxon>Pentapetalae</taxon>
        <taxon>rosids</taxon>
        <taxon>fabids</taxon>
        <taxon>Rosales</taxon>
        <taxon>Cannabaceae</taxon>
        <taxon>Parasponia</taxon>
    </lineage>
</organism>
<dbReference type="AlphaFoldDB" id="A0A2P5BE78"/>
<proteinExistence type="predicted"/>
<keyword evidence="1" id="KW-1133">Transmembrane helix</keyword>
<feature type="transmembrane region" description="Helical" evidence="1">
    <location>
        <begin position="6"/>
        <end position="27"/>
    </location>
</feature>
<comment type="caution">
    <text evidence="2">The sequence shown here is derived from an EMBL/GenBank/DDBJ whole genome shotgun (WGS) entry which is preliminary data.</text>
</comment>
<dbReference type="EMBL" id="JXTB01000300">
    <property type="protein sequence ID" value="PON47083.1"/>
    <property type="molecule type" value="Genomic_DNA"/>
</dbReference>
<keyword evidence="1" id="KW-0472">Membrane</keyword>
<gene>
    <name evidence="2" type="ORF">PanWU01x14_247000</name>
</gene>
<dbReference type="Proteomes" id="UP000237105">
    <property type="component" value="Unassembled WGS sequence"/>
</dbReference>
<name>A0A2P5BE78_PARAD</name>
<evidence type="ECO:0000313" key="3">
    <source>
        <dbReference type="Proteomes" id="UP000237105"/>
    </source>
</evidence>
<evidence type="ECO:0000256" key="1">
    <source>
        <dbReference type="SAM" id="Phobius"/>
    </source>
</evidence>
<protein>
    <submittedName>
        <fullName evidence="2">Uncharacterized protein</fullName>
    </submittedName>
</protein>
<feature type="non-terminal residue" evidence="2">
    <location>
        <position position="81"/>
    </location>
</feature>
<keyword evidence="3" id="KW-1185">Reference proteome</keyword>
<evidence type="ECO:0000313" key="2">
    <source>
        <dbReference type="EMBL" id="PON47083.1"/>
    </source>
</evidence>
<keyword evidence="1" id="KW-0812">Transmembrane</keyword>
<accession>A0A2P5BE78</accession>
<sequence>MGIPYVALIYCVVLKFLSYLNFAAALFSSRKSTCAFNGSPVLFVVLLVETLVSTSHCRNHVAANEATARLFFRSSRSMVEQ</sequence>
<reference evidence="3" key="1">
    <citation type="submission" date="2016-06" db="EMBL/GenBank/DDBJ databases">
        <title>Parallel loss of symbiosis genes in relatives of nitrogen-fixing non-legume Parasponia.</title>
        <authorList>
            <person name="Van Velzen R."/>
            <person name="Holmer R."/>
            <person name="Bu F."/>
            <person name="Rutten L."/>
            <person name="Van Zeijl A."/>
            <person name="Liu W."/>
            <person name="Santuari L."/>
            <person name="Cao Q."/>
            <person name="Sharma T."/>
            <person name="Shen D."/>
            <person name="Roswanjaya Y."/>
            <person name="Wardhani T."/>
            <person name="Kalhor M.S."/>
            <person name="Jansen J."/>
            <person name="Van den Hoogen J."/>
            <person name="Gungor B."/>
            <person name="Hartog M."/>
            <person name="Hontelez J."/>
            <person name="Verver J."/>
            <person name="Yang W.-C."/>
            <person name="Schijlen E."/>
            <person name="Repin R."/>
            <person name="Schilthuizen M."/>
            <person name="Schranz E."/>
            <person name="Heidstra R."/>
            <person name="Miyata K."/>
            <person name="Fedorova E."/>
            <person name="Kohlen W."/>
            <person name="Bisseling T."/>
            <person name="Smit S."/>
            <person name="Geurts R."/>
        </authorList>
    </citation>
    <scope>NUCLEOTIDE SEQUENCE [LARGE SCALE GENOMIC DNA]</scope>
    <source>
        <strain evidence="3">cv. WU1-14</strain>
    </source>
</reference>